<dbReference type="OrthoDB" id="5381163at2"/>
<dbReference type="SMART" id="SM00240">
    <property type="entry name" value="FHA"/>
    <property type="match status" value="1"/>
</dbReference>
<dbReference type="Gene3D" id="2.60.200.20">
    <property type="match status" value="1"/>
</dbReference>
<dbReference type="Proteomes" id="UP000238823">
    <property type="component" value="Unassembled WGS sequence"/>
</dbReference>
<evidence type="ECO:0000313" key="3">
    <source>
        <dbReference type="EMBL" id="PRQ09528.1"/>
    </source>
</evidence>
<evidence type="ECO:0000259" key="2">
    <source>
        <dbReference type="PROSITE" id="PS50006"/>
    </source>
</evidence>
<evidence type="ECO:0000256" key="1">
    <source>
        <dbReference type="SAM" id="MobiDB-lite"/>
    </source>
</evidence>
<dbReference type="SUPFAM" id="SSF49879">
    <property type="entry name" value="SMAD/FHA domain"/>
    <property type="match status" value="1"/>
</dbReference>
<feature type="compositionally biased region" description="Low complexity" evidence="1">
    <location>
        <begin position="162"/>
        <end position="177"/>
    </location>
</feature>
<organism evidence="3 4">
    <name type="scientific">Enhygromyxa salina</name>
    <dbReference type="NCBI Taxonomy" id="215803"/>
    <lineage>
        <taxon>Bacteria</taxon>
        <taxon>Pseudomonadati</taxon>
        <taxon>Myxococcota</taxon>
        <taxon>Polyangia</taxon>
        <taxon>Nannocystales</taxon>
        <taxon>Nannocystaceae</taxon>
        <taxon>Enhygromyxa</taxon>
    </lineage>
</organism>
<dbReference type="PANTHER" id="PTHR23308">
    <property type="entry name" value="NUCLEAR INHIBITOR OF PROTEIN PHOSPHATASE-1"/>
    <property type="match status" value="1"/>
</dbReference>
<comment type="caution">
    <text evidence="3">The sequence shown here is derived from an EMBL/GenBank/DDBJ whole genome shotgun (WGS) entry which is preliminary data.</text>
</comment>
<proteinExistence type="predicted"/>
<dbReference type="RefSeq" id="WP_106087844.1">
    <property type="nucleotide sequence ID" value="NZ_PVNL01000019.1"/>
</dbReference>
<feature type="domain" description="FHA" evidence="2">
    <location>
        <begin position="21"/>
        <end position="72"/>
    </location>
</feature>
<gene>
    <name evidence="3" type="ORF">ENSA7_07700</name>
</gene>
<dbReference type="EMBL" id="PVNL01000019">
    <property type="protein sequence ID" value="PRQ09528.1"/>
    <property type="molecule type" value="Genomic_DNA"/>
</dbReference>
<protein>
    <submittedName>
        <fullName evidence="3">FHA domain protein</fullName>
    </submittedName>
</protein>
<dbReference type="Pfam" id="PF00498">
    <property type="entry name" value="FHA"/>
    <property type="match status" value="1"/>
</dbReference>
<accession>A0A2S9YWQ2</accession>
<dbReference type="PROSITE" id="PS50006">
    <property type="entry name" value="FHA_DOMAIN"/>
    <property type="match status" value="1"/>
</dbReference>
<dbReference type="AlphaFoldDB" id="A0A2S9YWQ2"/>
<reference evidence="3 4" key="1">
    <citation type="submission" date="2018-03" db="EMBL/GenBank/DDBJ databases">
        <title>Draft Genome Sequences of the Obligatory Marine Myxobacteria Enhygromyxa salina SWB007.</title>
        <authorList>
            <person name="Poehlein A."/>
            <person name="Moghaddam J.A."/>
            <person name="Harms H."/>
            <person name="Alanjari M."/>
            <person name="Koenig G.M."/>
            <person name="Daniel R."/>
            <person name="Schaeberle T.F."/>
        </authorList>
    </citation>
    <scope>NUCLEOTIDE SEQUENCE [LARGE SCALE GENOMIC DNA]</scope>
    <source>
        <strain evidence="3 4">SWB007</strain>
    </source>
</reference>
<dbReference type="CDD" id="cd00060">
    <property type="entry name" value="FHA"/>
    <property type="match status" value="1"/>
</dbReference>
<dbReference type="InterPro" id="IPR050923">
    <property type="entry name" value="Cell_Proc_Reg/RNA_Proc"/>
</dbReference>
<name>A0A2S9YWQ2_9BACT</name>
<dbReference type="InterPro" id="IPR008984">
    <property type="entry name" value="SMAD_FHA_dom_sf"/>
</dbReference>
<sequence>MNVSLKFGTNTRQVDHTNPRVLLGRDEHSCELWLHDDSVSRRHAEVFLDQGGNVFIRDLGSSNGTWVNGQALGPQPVQLAPGQIVYVGHAPLGVEWAQAGGGRAATVMAALPPELMAMMAQRQQQQMTGSAAPMGYAPVAAQAPVPMGYAQQPSPQHHQGYPQHQAAAGSPAAHQATQAMTNAGVGVGATVGVGGTVGPTPAELTYRRQGNNNNGTLLIALASDTFANESTLDGFLEFTSTDRETVASIFIELVEYHKKGHKKGHVWDRCLVRQGPWKTKKGDVLPMPFQLRVPSGTSISGPDCHWALRGYVDIAWALDIEATAPITMRNRDIEKIRDALGALDYRVNTLDSAPLGQRYTGKFNPPMHLRKQLNITDINFDIEYLGTNLKVVMEVEKNKLFQRDKRQEFVFALDMLRAASLQDTSQHFQLEINKLMS</sequence>
<evidence type="ECO:0000313" key="4">
    <source>
        <dbReference type="Proteomes" id="UP000238823"/>
    </source>
</evidence>
<dbReference type="InterPro" id="IPR000253">
    <property type="entry name" value="FHA_dom"/>
</dbReference>
<feature type="region of interest" description="Disordered" evidence="1">
    <location>
        <begin position="147"/>
        <end position="177"/>
    </location>
</feature>